<dbReference type="CDD" id="cd02440">
    <property type="entry name" value="AdoMet_MTases"/>
    <property type="match status" value="1"/>
</dbReference>
<name>A0A9D1LTX6_9FIRM</name>
<comment type="pathway">
    <text evidence="7 9">tRNA modification; N(7)-methylguanine-tRNA biosynthesis.</text>
</comment>
<comment type="catalytic activity">
    <reaction evidence="1 9">
        <text>guanosine(46) in tRNA + S-adenosyl-L-methionine = N(7)-methylguanosine(46) in tRNA + S-adenosyl-L-homocysteine</text>
        <dbReference type="Rhea" id="RHEA:42708"/>
        <dbReference type="Rhea" id="RHEA-COMP:10188"/>
        <dbReference type="Rhea" id="RHEA-COMP:10189"/>
        <dbReference type="ChEBI" id="CHEBI:57856"/>
        <dbReference type="ChEBI" id="CHEBI:59789"/>
        <dbReference type="ChEBI" id="CHEBI:74269"/>
        <dbReference type="ChEBI" id="CHEBI:74480"/>
        <dbReference type="EC" id="2.1.1.33"/>
    </reaction>
</comment>
<accession>A0A9D1LTX6</accession>
<dbReference type="NCBIfam" id="NF001080">
    <property type="entry name" value="PRK00121.2-2"/>
    <property type="match status" value="1"/>
</dbReference>
<gene>
    <name evidence="9 10" type="primary">trmB</name>
    <name evidence="10" type="ORF">IAB04_01680</name>
</gene>
<dbReference type="Proteomes" id="UP000824111">
    <property type="component" value="Unassembled WGS sequence"/>
</dbReference>
<feature type="binding site" evidence="9">
    <location>
        <begin position="191"/>
        <end position="194"/>
    </location>
    <ligand>
        <name>substrate</name>
    </ligand>
</feature>
<dbReference type="PANTHER" id="PTHR23417">
    <property type="entry name" value="3-DEOXY-D-MANNO-OCTULOSONIC-ACID TRANSFERASE/TRNA GUANINE-N 7 - -METHYLTRANSFERASE"/>
    <property type="match status" value="1"/>
</dbReference>
<dbReference type="EMBL" id="DVND01000041">
    <property type="protein sequence ID" value="HIU48055.1"/>
    <property type="molecule type" value="Genomic_DNA"/>
</dbReference>
<dbReference type="NCBIfam" id="TIGR00091">
    <property type="entry name" value="tRNA (guanosine(46)-N7)-methyltransferase TrmB"/>
    <property type="match status" value="1"/>
</dbReference>
<reference evidence="10" key="1">
    <citation type="submission" date="2020-10" db="EMBL/GenBank/DDBJ databases">
        <authorList>
            <person name="Gilroy R."/>
        </authorList>
    </citation>
    <scope>NUCLEOTIDE SEQUENCE</scope>
    <source>
        <strain evidence="10">ChiSjej4B22-9803</strain>
    </source>
</reference>
<sequence length="215" mass="25080">MRMRKKKNCSQRMENCGALWVREPEALRGKWHELFGNGNPVHIEIGCGKGQFLTELAAQNPDVNYVGIDVVPDVLVLALEKAVRRGNGNLRFMIGDAARLLEYFAQGEAERIYLNFSDPWKKNKQAKRRLTHQNFLQLYKRLLKNGDWIYFKTDNRPLFEFSLNSFAAANFKMQNITLDLHHSNYEGNIMTEYEARFVEQGLPIYRLEATYLGWE</sequence>
<keyword evidence="4 9" id="KW-0808">Transferase</keyword>
<dbReference type="HAMAP" id="MF_01057">
    <property type="entry name" value="tRNA_methyltr_TrmB"/>
    <property type="match status" value="1"/>
</dbReference>
<proteinExistence type="inferred from homology"/>
<comment type="caution">
    <text evidence="10">The sequence shown here is derived from an EMBL/GenBank/DDBJ whole genome shotgun (WGS) entry which is preliminary data.</text>
</comment>
<keyword evidence="6 9" id="KW-0819">tRNA processing</keyword>
<evidence type="ECO:0000256" key="7">
    <source>
        <dbReference type="ARBA" id="ARBA00060552"/>
    </source>
</evidence>
<dbReference type="Gene3D" id="3.40.50.150">
    <property type="entry name" value="Vaccinia Virus protein VP39"/>
    <property type="match status" value="1"/>
</dbReference>
<feature type="binding site" evidence="9">
    <location>
        <position position="118"/>
    </location>
    <ligand>
        <name>S-adenosyl-L-methionine</name>
        <dbReference type="ChEBI" id="CHEBI:59789"/>
    </ligand>
</feature>
<evidence type="ECO:0000256" key="2">
    <source>
        <dbReference type="ARBA" id="ARBA00003015"/>
    </source>
</evidence>
<organism evidence="10 11">
    <name type="scientific">Candidatus Avimonoglobus intestinipullorum</name>
    <dbReference type="NCBI Taxonomy" id="2840699"/>
    <lineage>
        <taxon>Bacteria</taxon>
        <taxon>Bacillati</taxon>
        <taxon>Bacillota</taxon>
        <taxon>Clostridia</taxon>
        <taxon>Eubacteriales</taxon>
        <taxon>Candidatus Avimonoglobus</taxon>
    </lineage>
</organism>
<protein>
    <recommendedName>
        <fullName evidence="9">tRNA (guanine-N(7)-)-methyltransferase</fullName>
        <ecNumber evidence="9">2.1.1.33</ecNumber>
    </recommendedName>
    <alternativeName>
        <fullName evidence="9">tRNA (guanine(46)-N(7))-methyltransferase</fullName>
    </alternativeName>
    <alternativeName>
        <fullName evidence="9">tRNA(m7G46)-methyltransferase</fullName>
    </alternativeName>
</protein>
<reference evidence="10" key="2">
    <citation type="journal article" date="2021" name="PeerJ">
        <title>Extensive microbial diversity within the chicken gut microbiome revealed by metagenomics and culture.</title>
        <authorList>
            <person name="Gilroy R."/>
            <person name="Ravi A."/>
            <person name="Getino M."/>
            <person name="Pursley I."/>
            <person name="Horton D.L."/>
            <person name="Alikhan N.F."/>
            <person name="Baker D."/>
            <person name="Gharbi K."/>
            <person name="Hall N."/>
            <person name="Watson M."/>
            <person name="Adriaenssens E.M."/>
            <person name="Foster-Nyarko E."/>
            <person name="Jarju S."/>
            <person name="Secka A."/>
            <person name="Antonio M."/>
            <person name="Oren A."/>
            <person name="Chaudhuri R.R."/>
            <person name="La Ragione R."/>
            <person name="Hildebrand F."/>
            <person name="Pallen M.J."/>
        </authorList>
    </citation>
    <scope>NUCLEOTIDE SEQUENCE</scope>
    <source>
        <strain evidence="10">ChiSjej4B22-9803</strain>
    </source>
</reference>
<evidence type="ECO:0000256" key="8">
    <source>
        <dbReference type="ARBA" id="ARBA00060767"/>
    </source>
</evidence>
<evidence type="ECO:0000256" key="3">
    <source>
        <dbReference type="ARBA" id="ARBA00022603"/>
    </source>
</evidence>
<feature type="binding site" evidence="9">
    <location>
        <position position="154"/>
    </location>
    <ligand>
        <name>substrate</name>
    </ligand>
</feature>
<dbReference type="InterPro" id="IPR029063">
    <property type="entry name" value="SAM-dependent_MTases_sf"/>
</dbReference>
<evidence type="ECO:0000256" key="6">
    <source>
        <dbReference type="ARBA" id="ARBA00022694"/>
    </source>
</evidence>
<dbReference type="Pfam" id="PF02390">
    <property type="entry name" value="Methyltransf_4"/>
    <property type="match status" value="1"/>
</dbReference>
<evidence type="ECO:0000256" key="4">
    <source>
        <dbReference type="ARBA" id="ARBA00022679"/>
    </source>
</evidence>
<comment type="similarity">
    <text evidence="8 9">Belongs to the class I-like SAM-binding methyltransferase superfamily. TrmB family.</text>
</comment>
<dbReference type="AlphaFoldDB" id="A0A9D1LTX6"/>
<dbReference type="PANTHER" id="PTHR23417:SF14">
    <property type="entry name" value="PENTACOTRIPEPTIDE-REPEAT REGION OF PRORP DOMAIN-CONTAINING PROTEIN"/>
    <property type="match status" value="1"/>
</dbReference>
<keyword evidence="5 9" id="KW-0949">S-adenosyl-L-methionine</keyword>
<evidence type="ECO:0000313" key="10">
    <source>
        <dbReference type="EMBL" id="HIU48055.1"/>
    </source>
</evidence>
<evidence type="ECO:0000256" key="1">
    <source>
        <dbReference type="ARBA" id="ARBA00000142"/>
    </source>
</evidence>
<feature type="binding site" evidence="9">
    <location>
        <position position="122"/>
    </location>
    <ligand>
        <name>substrate</name>
    </ligand>
</feature>
<feature type="binding site" evidence="9">
    <location>
        <position position="44"/>
    </location>
    <ligand>
        <name>S-adenosyl-L-methionine</name>
        <dbReference type="ChEBI" id="CHEBI:59789"/>
    </ligand>
</feature>
<evidence type="ECO:0000256" key="9">
    <source>
        <dbReference type="HAMAP-Rule" id="MF_01057"/>
    </source>
</evidence>
<dbReference type="PROSITE" id="PS51625">
    <property type="entry name" value="SAM_MT_TRMB"/>
    <property type="match status" value="1"/>
</dbReference>
<evidence type="ECO:0000313" key="11">
    <source>
        <dbReference type="Proteomes" id="UP000824111"/>
    </source>
</evidence>
<comment type="function">
    <text evidence="2 9">Catalyzes the formation of N(7)-methylguanine at position 46 (m7G46) in tRNA.</text>
</comment>
<dbReference type="FunFam" id="3.40.50.150:FF:000035">
    <property type="entry name" value="tRNA (guanine-N(7)-)-methyltransferase"/>
    <property type="match status" value="1"/>
</dbReference>
<dbReference type="SUPFAM" id="SSF53335">
    <property type="entry name" value="S-adenosyl-L-methionine-dependent methyltransferases"/>
    <property type="match status" value="1"/>
</dbReference>
<dbReference type="EC" id="2.1.1.33" evidence="9"/>
<feature type="binding site" evidence="9">
    <location>
        <position position="96"/>
    </location>
    <ligand>
        <name>S-adenosyl-L-methionine</name>
        <dbReference type="ChEBI" id="CHEBI:59789"/>
    </ligand>
</feature>
<feature type="binding site" evidence="9">
    <location>
        <position position="69"/>
    </location>
    <ligand>
        <name>S-adenosyl-L-methionine</name>
        <dbReference type="ChEBI" id="CHEBI:59789"/>
    </ligand>
</feature>
<dbReference type="GO" id="GO:0008176">
    <property type="term" value="F:tRNA (guanine(46)-N7)-methyltransferase activity"/>
    <property type="evidence" value="ECO:0007669"/>
    <property type="project" value="UniProtKB-UniRule"/>
</dbReference>
<keyword evidence="3 9" id="KW-0489">Methyltransferase</keyword>
<dbReference type="InterPro" id="IPR003358">
    <property type="entry name" value="tRNA_(Gua-N-7)_MeTrfase_Trmb"/>
</dbReference>
<evidence type="ECO:0000256" key="5">
    <source>
        <dbReference type="ARBA" id="ARBA00022691"/>
    </source>
</evidence>
<dbReference type="InterPro" id="IPR055361">
    <property type="entry name" value="tRNA_methyltr_TrmB_bact"/>
</dbReference>
<dbReference type="GO" id="GO:0043527">
    <property type="term" value="C:tRNA methyltransferase complex"/>
    <property type="evidence" value="ECO:0007669"/>
    <property type="project" value="TreeGrafter"/>
</dbReference>
<comment type="caution">
    <text evidence="9">Lacks conserved residue(s) required for the propagation of feature annotation.</text>
</comment>